<dbReference type="CDD" id="cd00761">
    <property type="entry name" value="Glyco_tranf_GTA_type"/>
    <property type="match status" value="1"/>
</dbReference>
<proteinExistence type="predicted"/>
<dbReference type="Pfam" id="PF00535">
    <property type="entry name" value="Glycos_transf_2"/>
    <property type="match status" value="1"/>
</dbReference>
<accession>A0A1G7BAG7</accession>
<name>A0A1G7BAG7_9RHOB</name>
<keyword evidence="2" id="KW-0808">Transferase</keyword>
<dbReference type="PANTHER" id="PTHR43685:SF11">
    <property type="entry name" value="GLYCOSYLTRANSFERASE TAGX-RELATED"/>
    <property type="match status" value="1"/>
</dbReference>
<dbReference type="Proteomes" id="UP000199344">
    <property type="component" value="Unassembled WGS sequence"/>
</dbReference>
<keyword evidence="3" id="KW-1185">Reference proteome</keyword>
<dbReference type="RefSeq" id="WP_090523218.1">
    <property type="nucleotide sequence ID" value="NZ_FNAH01000005.1"/>
</dbReference>
<dbReference type="InterPro" id="IPR001173">
    <property type="entry name" value="Glyco_trans_2-like"/>
</dbReference>
<reference evidence="2 3" key="1">
    <citation type="submission" date="2016-10" db="EMBL/GenBank/DDBJ databases">
        <authorList>
            <person name="de Groot N.N."/>
        </authorList>
    </citation>
    <scope>NUCLEOTIDE SEQUENCE [LARGE SCALE GENOMIC DNA]</scope>
    <source>
        <strain evidence="2 3">DSM 22220</strain>
    </source>
</reference>
<dbReference type="PANTHER" id="PTHR43685">
    <property type="entry name" value="GLYCOSYLTRANSFERASE"/>
    <property type="match status" value="1"/>
</dbReference>
<sequence length="346" mass="38583">MSEPFSLSVVIPNRNRADLLLRAVLSVQDQTADAIEIIVVDDFSRTDLSAEYAMLEEMGVRILRQPRHQRGPAARNRGAREARGSHVSFLDSDDIWLSGRYDEIRSFYADPKNGERVLVSHAAIHIDGELRDIAQPVWHAGASLVEYVYRDAGRVQTSMLTMPVSLAHRFPFDETLRVNQDTDLAMRMDRAGIGFEIATVPTLVKDETPDPGRLTMGRETADLSYDWFRRESHDWSRAAKSGYHLQDRVWRLADSGRRGAAYASLARSLFPPVSARESARRGVGMVLGQGGYETLRGAVRKLRGDPALARDGGEMLARWNRLDRRAREICAALQDAAGGEDAAPDP</sequence>
<gene>
    <name evidence="2" type="ORF">SAMN05421538_10533</name>
</gene>
<evidence type="ECO:0000259" key="1">
    <source>
        <dbReference type="Pfam" id="PF00535"/>
    </source>
</evidence>
<dbReference type="EMBL" id="FNAH01000005">
    <property type="protein sequence ID" value="SDE24079.1"/>
    <property type="molecule type" value="Genomic_DNA"/>
</dbReference>
<dbReference type="OrthoDB" id="5291101at2"/>
<dbReference type="Gene3D" id="3.90.550.10">
    <property type="entry name" value="Spore Coat Polysaccharide Biosynthesis Protein SpsA, Chain A"/>
    <property type="match status" value="1"/>
</dbReference>
<dbReference type="STRING" id="591205.SAMN05421538_10533"/>
<protein>
    <submittedName>
        <fullName evidence="2">Glycosyl transferase family 2</fullName>
    </submittedName>
</protein>
<organism evidence="2 3">
    <name type="scientific">Paracoccus isoporae</name>
    <dbReference type="NCBI Taxonomy" id="591205"/>
    <lineage>
        <taxon>Bacteria</taxon>
        <taxon>Pseudomonadati</taxon>
        <taxon>Pseudomonadota</taxon>
        <taxon>Alphaproteobacteria</taxon>
        <taxon>Rhodobacterales</taxon>
        <taxon>Paracoccaceae</taxon>
        <taxon>Paracoccus</taxon>
    </lineage>
</organism>
<feature type="domain" description="Glycosyltransferase 2-like" evidence="1">
    <location>
        <begin position="8"/>
        <end position="102"/>
    </location>
</feature>
<dbReference type="AlphaFoldDB" id="A0A1G7BAG7"/>
<evidence type="ECO:0000313" key="3">
    <source>
        <dbReference type="Proteomes" id="UP000199344"/>
    </source>
</evidence>
<evidence type="ECO:0000313" key="2">
    <source>
        <dbReference type="EMBL" id="SDE24079.1"/>
    </source>
</evidence>
<dbReference type="SUPFAM" id="SSF53448">
    <property type="entry name" value="Nucleotide-diphospho-sugar transferases"/>
    <property type="match status" value="1"/>
</dbReference>
<dbReference type="InterPro" id="IPR029044">
    <property type="entry name" value="Nucleotide-diphossugar_trans"/>
</dbReference>
<dbReference type="InterPro" id="IPR050834">
    <property type="entry name" value="Glycosyltransf_2"/>
</dbReference>
<dbReference type="GO" id="GO:0016740">
    <property type="term" value="F:transferase activity"/>
    <property type="evidence" value="ECO:0007669"/>
    <property type="project" value="UniProtKB-KW"/>
</dbReference>